<proteinExistence type="predicted"/>
<organism evidence="2 3">
    <name type="scientific">Paenibacillus glucanolyticus</name>
    <dbReference type="NCBI Taxonomy" id="59843"/>
    <lineage>
        <taxon>Bacteria</taxon>
        <taxon>Bacillati</taxon>
        <taxon>Bacillota</taxon>
        <taxon>Bacilli</taxon>
        <taxon>Bacillales</taxon>
        <taxon>Paenibacillaceae</taxon>
        <taxon>Paenibacillus</taxon>
    </lineage>
</organism>
<dbReference type="RefSeq" id="WP_063477486.1">
    <property type="nucleotide sequence ID" value="NZ_JBCMWP010000019.1"/>
</dbReference>
<dbReference type="CDD" id="cd00164">
    <property type="entry name" value="S1_like"/>
    <property type="match status" value="1"/>
</dbReference>
<sequence>MTKRTVSRHIDEELNEQMVTWLSLREAKNRKRVLYAKAVGLEEISLGDLRMECLKLNYEGVYGYLPRNKIDDYEFKGLHNFMGKTFEFVVETLITEPDEQVGTFVANRIEALKLSANRFWNNAQVGEIYEAFIRGIDPYHLYILVEGVQVKLHRSEVGYSLYDDLREVYSIGDSIEVKILELGKPNEENSEGTLQVSAKILNQDPWDNIGNYKERMFYLAELKRIHPVHGMFLELEPGLSVLTYFPAGTRGRKFKPGDELEVKIKTIDVEKREIFGTIVLPRNKIGANNPSFRNSGIRRGNRG</sequence>
<dbReference type="OrthoDB" id="2832586at2"/>
<dbReference type="Proteomes" id="UP000076796">
    <property type="component" value="Unassembled WGS sequence"/>
</dbReference>
<protein>
    <recommendedName>
        <fullName evidence="1">S1 motif domain-containing protein</fullName>
    </recommendedName>
</protein>
<comment type="caution">
    <text evidence="2">The sequence shown here is derived from an EMBL/GenBank/DDBJ whole genome shotgun (WGS) entry which is preliminary data.</text>
</comment>
<dbReference type="EMBL" id="LWMH01000001">
    <property type="protein sequence ID" value="KZS44982.1"/>
    <property type="molecule type" value="Genomic_DNA"/>
</dbReference>
<dbReference type="InterPro" id="IPR003029">
    <property type="entry name" value="S1_domain"/>
</dbReference>
<gene>
    <name evidence="2" type="ORF">AWU65_03100</name>
</gene>
<dbReference type="GO" id="GO:0003676">
    <property type="term" value="F:nucleic acid binding"/>
    <property type="evidence" value="ECO:0007669"/>
    <property type="project" value="InterPro"/>
</dbReference>
<keyword evidence="3" id="KW-1185">Reference proteome</keyword>
<evidence type="ECO:0000313" key="3">
    <source>
        <dbReference type="Proteomes" id="UP000076796"/>
    </source>
</evidence>
<feature type="domain" description="S1 motif" evidence="1">
    <location>
        <begin position="126"/>
        <end position="199"/>
    </location>
</feature>
<dbReference type="SMART" id="SM00316">
    <property type="entry name" value="S1"/>
    <property type="match status" value="2"/>
</dbReference>
<reference evidence="2" key="1">
    <citation type="journal article" date="2016" name="Genome Announc.">
        <title>Draft genomes of two strains of Paenibacillus glucanolyticus with capability to degrade lignocellulose.</title>
        <authorList>
            <person name="Mathews S.L."/>
            <person name="Pawlak J."/>
            <person name="Grunden A.M."/>
        </authorList>
    </citation>
    <scope>NUCLEOTIDE SEQUENCE [LARGE SCALE GENOMIC DNA]</scope>
    <source>
        <strain evidence="2">SLM1</strain>
    </source>
</reference>
<dbReference type="InterPro" id="IPR012340">
    <property type="entry name" value="NA-bd_OB-fold"/>
</dbReference>
<dbReference type="PROSITE" id="PS50126">
    <property type="entry name" value="S1"/>
    <property type="match status" value="1"/>
</dbReference>
<dbReference type="Gene3D" id="2.40.50.140">
    <property type="entry name" value="Nucleic acid-binding proteins"/>
    <property type="match status" value="1"/>
</dbReference>
<name>A0A163GI06_9BACL</name>
<accession>A0A163GI06</accession>
<dbReference type="Pfam" id="PF00575">
    <property type="entry name" value="S1"/>
    <property type="match status" value="1"/>
</dbReference>
<dbReference type="SUPFAM" id="SSF50249">
    <property type="entry name" value="Nucleic acid-binding proteins"/>
    <property type="match status" value="1"/>
</dbReference>
<evidence type="ECO:0000259" key="1">
    <source>
        <dbReference type="PROSITE" id="PS50126"/>
    </source>
</evidence>
<dbReference type="AlphaFoldDB" id="A0A163GI06"/>
<evidence type="ECO:0000313" key="2">
    <source>
        <dbReference type="EMBL" id="KZS44982.1"/>
    </source>
</evidence>